<dbReference type="EC" id="6.3.4.2" evidence="11"/>
<dbReference type="SUPFAM" id="SSF52317">
    <property type="entry name" value="Class I glutamine amidotransferase-like"/>
    <property type="match status" value="1"/>
</dbReference>
<feature type="binding site" evidence="11">
    <location>
        <position position="491"/>
    </location>
    <ligand>
        <name>L-glutamine</name>
        <dbReference type="ChEBI" id="CHEBI:58359"/>
    </ligand>
</feature>
<dbReference type="InterPro" id="IPR017926">
    <property type="entry name" value="GATASE"/>
</dbReference>
<dbReference type="HAMAP" id="MF_01227">
    <property type="entry name" value="PyrG"/>
    <property type="match status" value="1"/>
</dbReference>
<feature type="binding site" evidence="11">
    <location>
        <begin position="176"/>
        <end position="178"/>
    </location>
    <ligand>
        <name>CTP</name>
        <dbReference type="ChEBI" id="CHEBI:37563"/>
        <note>allosteric inhibitor</note>
    </ligand>
</feature>
<feature type="binding site" evidence="11">
    <location>
        <begin position="268"/>
        <end position="270"/>
    </location>
    <ligand>
        <name>ATP</name>
        <dbReference type="ChEBI" id="CHEBI:30616"/>
    </ligand>
</feature>
<dbReference type="Pfam" id="PF00117">
    <property type="entry name" value="GATase"/>
    <property type="match status" value="1"/>
</dbReference>
<feature type="binding site" evidence="11">
    <location>
        <position position="100"/>
    </location>
    <ligand>
        <name>ATP</name>
        <dbReference type="ChEBI" id="CHEBI:30616"/>
    </ligand>
</feature>
<dbReference type="PROSITE" id="PS51273">
    <property type="entry name" value="GATASE_TYPE_1"/>
    <property type="match status" value="1"/>
</dbReference>
<feature type="region of interest" description="Amidoligase domain" evidence="11">
    <location>
        <begin position="1"/>
        <end position="295"/>
    </location>
</feature>
<evidence type="ECO:0000256" key="11">
    <source>
        <dbReference type="HAMAP-Rule" id="MF_01227"/>
    </source>
</evidence>
<accession>A0A1K2IT34</accession>
<dbReference type="NCBIfam" id="NF003792">
    <property type="entry name" value="PRK05380.1"/>
    <property type="match status" value="1"/>
</dbReference>
<feature type="active site" evidence="11">
    <location>
        <position position="538"/>
    </location>
</feature>
<keyword evidence="5 11" id="KW-0547">Nucleotide-binding</keyword>
<dbReference type="Pfam" id="PF06418">
    <property type="entry name" value="CTP_synth_N"/>
    <property type="match status" value="1"/>
</dbReference>
<keyword evidence="15" id="KW-1185">Reference proteome</keyword>
<feature type="active site" description="Nucleophile; for glutamine hydrolysis" evidence="11">
    <location>
        <position position="410"/>
    </location>
</feature>
<feature type="binding site" evidence="11">
    <location>
        <position position="169"/>
    </location>
    <ligand>
        <name>Mg(2+)</name>
        <dbReference type="ChEBI" id="CHEBI:18420"/>
    </ligand>
</feature>
<organism evidence="14 15">
    <name type="scientific">Chryseobacterium limigenitum</name>
    <dbReference type="NCBI Taxonomy" id="1612149"/>
    <lineage>
        <taxon>Bacteria</taxon>
        <taxon>Pseudomonadati</taxon>
        <taxon>Bacteroidota</taxon>
        <taxon>Flavobacteriia</taxon>
        <taxon>Flavobacteriales</taxon>
        <taxon>Weeksellaceae</taxon>
        <taxon>Chryseobacterium group</taxon>
        <taxon>Chryseobacterium</taxon>
    </lineage>
</organism>
<dbReference type="GO" id="GO:0004359">
    <property type="term" value="F:glutaminase activity"/>
    <property type="evidence" value="ECO:0007669"/>
    <property type="project" value="RHEA"/>
</dbReference>
<dbReference type="Proteomes" id="UP000182034">
    <property type="component" value="Unassembled WGS sequence"/>
</dbReference>
<keyword evidence="8 11" id="KW-0315">Glutamine amidotransferase</keyword>
<comment type="similarity">
    <text evidence="2 11">Belongs to the CTP synthase family.</text>
</comment>
<dbReference type="FunFam" id="3.40.50.300:FF:000009">
    <property type="entry name" value="CTP synthase"/>
    <property type="match status" value="1"/>
</dbReference>
<dbReference type="GO" id="GO:0044210">
    <property type="term" value="P:'de novo' CTP biosynthetic process"/>
    <property type="evidence" value="ECO:0007669"/>
    <property type="project" value="UniProtKB-UniRule"/>
</dbReference>
<dbReference type="Gene3D" id="3.40.50.300">
    <property type="entry name" value="P-loop containing nucleotide triphosphate hydrolases"/>
    <property type="match status" value="1"/>
</dbReference>
<feature type="domain" description="Glutamine amidotransferase" evidence="12">
    <location>
        <begin position="331"/>
        <end position="555"/>
    </location>
</feature>
<feature type="binding site" evidence="11">
    <location>
        <begin position="216"/>
        <end position="221"/>
    </location>
    <ligand>
        <name>UTP</name>
        <dbReference type="ChEBI" id="CHEBI:46398"/>
    </ligand>
</feature>
<gene>
    <name evidence="11" type="primary">pyrG</name>
    <name evidence="14" type="ORF">SAMN05216324_11090</name>
</gene>
<dbReference type="GO" id="GO:0046872">
    <property type="term" value="F:metal ion binding"/>
    <property type="evidence" value="ECO:0007669"/>
    <property type="project" value="UniProtKB-KW"/>
</dbReference>
<dbReference type="GO" id="GO:0019856">
    <property type="term" value="P:pyrimidine nucleobase biosynthetic process"/>
    <property type="evidence" value="ECO:0007669"/>
    <property type="project" value="TreeGrafter"/>
</dbReference>
<dbReference type="PANTHER" id="PTHR11550:SF0">
    <property type="entry name" value="CTP SYNTHASE-RELATED"/>
    <property type="match status" value="1"/>
</dbReference>
<evidence type="ECO:0000256" key="1">
    <source>
        <dbReference type="ARBA" id="ARBA00005171"/>
    </source>
</evidence>
<feature type="binding site" evidence="11">
    <location>
        <position position="434"/>
    </location>
    <ligand>
        <name>L-glutamine</name>
        <dbReference type="ChEBI" id="CHEBI:58359"/>
    </ligand>
</feature>
<dbReference type="InterPro" id="IPR033828">
    <property type="entry name" value="GATase1_CTP_Synthase"/>
</dbReference>
<evidence type="ECO:0000256" key="5">
    <source>
        <dbReference type="ARBA" id="ARBA00022741"/>
    </source>
</evidence>
<comment type="subunit">
    <text evidence="11">Homotetramer.</text>
</comment>
<evidence type="ECO:0000313" key="15">
    <source>
        <dbReference type="Proteomes" id="UP000182034"/>
    </source>
</evidence>
<feature type="binding site" evidence="11">
    <location>
        <begin position="216"/>
        <end position="221"/>
    </location>
    <ligand>
        <name>CTP</name>
        <dbReference type="ChEBI" id="CHEBI:37563"/>
        <note>allosteric inhibitor</note>
    </ligand>
</feature>
<feature type="binding site" evidence="11">
    <location>
        <position position="83"/>
    </location>
    <ligand>
        <name>L-glutamine</name>
        <dbReference type="ChEBI" id="CHEBI:58359"/>
    </ligand>
</feature>
<feature type="binding site" evidence="11">
    <location>
        <begin position="411"/>
        <end position="414"/>
    </location>
    <ligand>
        <name>L-glutamine</name>
        <dbReference type="ChEBI" id="CHEBI:58359"/>
    </ligand>
</feature>
<comment type="function">
    <text evidence="11">Catalyzes the ATP-dependent amination of UTP to CTP with either L-glutamine or ammonia as the source of nitrogen. Regulates intracellular CTP levels through interactions with the four ribonucleotide triphosphates.</text>
</comment>
<keyword evidence="4 11" id="KW-0479">Metal-binding</keyword>
<evidence type="ECO:0000256" key="8">
    <source>
        <dbReference type="ARBA" id="ARBA00022962"/>
    </source>
</evidence>
<evidence type="ECO:0000256" key="4">
    <source>
        <dbReference type="ARBA" id="ARBA00022723"/>
    </source>
</evidence>
<dbReference type="EMBL" id="FPKW01000010">
    <property type="protein sequence ID" value="SFZ95519.1"/>
    <property type="molecule type" value="Genomic_DNA"/>
</dbReference>
<feature type="binding site" evidence="11">
    <location>
        <position position="42"/>
    </location>
    <ligand>
        <name>CTP</name>
        <dbReference type="ChEBI" id="CHEBI:37563"/>
        <note>allosteric inhibitor</note>
    </ligand>
</feature>
<comment type="activity regulation">
    <text evidence="11">Allosterically activated by GTP, when glutamine is the substrate; GTP has no effect on the reaction when ammonia is the substrate. The allosteric effector GTP functions by stabilizing the protein conformation that binds the tetrahedral intermediate(s) formed during glutamine hydrolysis. Inhibited by the product CTP, via allosteric rather than competitive inhibition.</text>
</comment>
<feature type="binding site" evidence="11">
    <location>
        <position position="100"/>
    </location>
    <ligand>
        <name>Mg(2+)</name>
        <dbReference type="ChEBI" id="CHEBI:18420"/>
    </ligand>
</feature>
<feature type="binding site" evidence="11">
    <location>
        <position position="42"/>
    </location>
    <ligand>
        <name>UTP</name>
        <dbReference type="ChEBI" id="CHEBI:46398"/>
    </ligand>
</feature>
<evidence type="ECO:0000259" key="13">
    <source>
        <dbReference type="Pfam" id="PF06418"/>
    </source>
</evidence>
<dbReference type="InterPro" id="IPR004468">
    <property type="entry name" value="CTP_synthase"/>
</dbReference>
<evidence type="ECO:0000256" key="2">
    <source>
        <dbReference type="ARBA" id="ARBA00007533"/>
    </source>
</evidence>
<keyword evidence="7 11" id="KW-0460">Magnesium</keyword>
<feature type="binding site" evidence="11">
    <location>
        <position position="252"/>
    </location>
    <ligand>
        <name>CTP</name>
        <dbReference type="ChEBI" id="CHEBI:37563"/>
        <note>allosteric inhibitor</note>
    </ligand>
</feature>
<keyword evidence="6 11" id="KW-0067">ATP-binding</keyword>
<evidence type="ECO:0000256" key="7">
    <source>
        <dbReference type="ARBA" id="ARBA00022842"/>
    </source>
</evidence>
<evidence type="ECO:0000256" key="3">
    <source>
        <dbReference type="ARBA" id="ARBA00022598"/>
    </source>
</evidence>
<dbReference type="InterPro" id="IPR029062">
    <property type="entry name" value="Class_I_gatase-like"/>
</dbReference>
<comment type="catalytic activity">
    <reaction evidence="11">
        <text>UTP + NH4(+) + ATP = CTP + ADP + phosphate + 2 H(+)</text>
        <dbReference type="Rhea" id="RHEA:16597"/>
        <dbReference type="ChEBI" id="CHEBI:15378"/>
        <dbReference type="ChEBI" id="CHEBI:28938"/>
        <dbReference type="ChEBI" id="CHEBI:30616"/>
        <dbReference type="ChEBI" id="CHEBI:37563"/>
        <dbReference type="ChEBI" id="CHEBI:43474"/>
        <dbReference type="ChEBI" id="CHEBI:46398"/>
        <dbReference type="ChEBI" id="CHEBI:456216"/>
    </reaction>
</comment>
<proteinExistence type="inferred from homology"/>
<reference evidence="15" key="1">
    <citation type="submission" date="2016-10" db="EMBL/GenBank/DDBJ databases">
        <authorList>
            <person name="Varghese N."/>
            <person name="Submissions S."/>
        </authorList>
    </citation>
    <scope>NUCLEOTIDE SEQUENCE [LARGE SCALE GENOMIC DNA]</scope>
    <source>
        <strain evidence="15">SUR2</strain>
    </source>
</reference>
<evidence type="ECO:0000256" key="10">
    <source>
        <dbReference type="ARBA" id="ARBA00047781"/>
    </source>
</evidence>
<dbReference type="NCBIfam" id="TIGR00337">
    <property type="entry name" value="PyrG"/>
    <property type="match status" value="1"/>
</dbReference>
<dbReference type="Gene3D" id="3.40.50.880">
    <property type="match status" value="1"/>
</dbReference>
<keyword evidence="3 11" id="KW-0436">Ligase</keyword>
<dbReference type="SUPFAM" id="SSF52540">
    <property type="entry name" value="P-loop containing nucleoside triphosphate hydrolases"/>
    <property type="match status" value="1"/>
</dbReference>
<evidence type="ECO:0000256" key="6">
    <source>
        <dbReference type="ARBA" id="ARBA00022840"/>
    </source>
</evidence>
<dbReference type="CDD" id="cd01746">
    <property type="entry name" value="GATase1_CTP_Synthase"/>
    <property type="match status" value="1"/>
</dbReference>
<dbReference type="FunFam" id="3.40.50.880:FF:000002">
    <property type="entry name" value="CTP synthase"/>
    <property type="match status" value="1"/>
</dbReference>
<dbReference type="InterPro" id="IPR027417">
    <property type="entry name" value="P-loop_NTPase"/>
</dbReference>
<dbReference type="CDD" id="cd03113">
    <property type="entry name" value="CTPS_N"/>
    <property type="match status" value="1"/>
</dbReference>
<dbReference type="GO" id="GO:0003883">
    <property type="term" value="F:CTP synthase activity"/>
    <property type="evidence" value="ECO:0007669"/>
    <property type="project" value="UniProtKB-UniRule"/>
</dbReference>
<feature type="binding site" evidence="11">
    <location>
        <position position="252"/>
    </location>
    <ligand>
        <name>UTP</name>
        <dbReference type="ChEBI" id="CHEBI:46398"/>
    </ligand>
</feature>
<name>A0A1K2IT34_9FLAO</name>
<dbReference type="UniPathway" id="UPA00159">
    <property type="reaction ID" value="UER00277"/>
</dbReference>
<evidence type="ECO:0000313" key="14">
    <source>
        <dbReference type="EMBL" id="SFZ95519.1"/>
    </source>
</evidence>
<sequence length="560" mass="63255">MFYNFIKVKNCFVFLFPLTLHKPNLMSKKNTKYIFVTGGVTSSLGKGIVSASLGLLLKSRGFNVTIQKLDPYINIDPGTLNPYEHGECYVTEDGAETDLDLGHYERYLDAPTSQNNNVTTGKIYQTVIDKERKGDFLGKTVQVIPHITNEIKRRIKILSKQNYDIIITEIGGTVGDIESLPYIETVRQLKWELGEKNSMVIHLTLLPYLASSGELKTKPSQHSVRQLMESGIMADVLVCRTEHNIPKDQRAKLAQFCNVSLDNVIECKDLETIYEVPMYLQKQNFDDVVLKELDLKNDKEADLKDWKTFLKKFKNPKRTVEIALVGKYISLQDSYISIAEAFKHAGASLETEVKVRWVYSGDITAENIKETLNGVDGILIAPGFGDRGIEGKVLTAQYARENKVPMLGICLGMQIMTIEFARNVLGHAKANSMEFDTSTPDPVISIMEEQKNVVDKGGTMRLGAWKCSLKNASKLYDIYGTKNISERHRHRYEFNSDYLQEFEKNGFLATGTNPETGLVEALEMPDHPFYVGVQYHPEYKSTVATPHPLFKAFIKACEKK</sequence>
<dbReference type="GO" id="GO:0005524">
    <property type="term" value="F:ATP binding"/>
    <property type="evidence" value="ECO:0007669"/>
    <property type="project" value="UniProtKB-KW"/>
</dbReference>
<comment type="catalytic activity">
    <reaction evidence="11">
        <text>L-glutamine + H2O = L-glutamate + NH4(+)</text>
        <dbReference type="Rhea" id="RHEA:15889"/>
        <dbReference type="ChEBI" id="CHEBI:15377"/>
        <dbReference type="ChEBI" id="CHEBI:28938"/>
        <dbReference type="ChEBI" id="CHEBI:29985"/>
        <dbReference type="ChEBI" id="CHEBI:58359"/>
    </reaction>
</comment>
<evidence type="ECO:0000259" key="12">
    <source>
        <dbReference type="Pfam" id="PF00117"/>
    </source>
</evidence>
<comment type="catalytic activity">
    <reaction evidence="10 11">
        <text>UTP + L-glutamine + ATP + H2O = CTP + L-glutamate + ADP + phosphate + 2 H(+)</text>
        <dbReference type="Rhea" id="RHEA:26426"/>
        <dbReference type="ChEBI" id="CHEBI:15377"/>
        <dbReference type="ChEBI" id="CHEBI:15378"/>
        <dbReference type="ChEBI" id="CHEBI:29985"/>
        <dbReference type="ChEBI" id="CHEBI:30616"/>
        <dbReference type="ChEBI" id="CHEBI:37563"/>
        <dbReference type="ChEBI" id="CHEBI:43474"/>
        <dbReference type="ChEBI" id="CHEBI:46398"/>
        <dbReference type="ChEBI" id="CHEBI:58359"/>
        <dbReference type="ChEBI" id="CHEBI:456216"/>
        <dbReference type="EC" id="6.3.4.2"/>
    </reaction>
</comment>
<dbReference type="GO" id="GO:0097268">
    <property type="term" value="C:cytoophidium"/>
    <property type="evidence" value="ECO:0007669"/>
    <property type="project" value="UniProtKB-ARBA"/>
</dbReference>
<feature type="active site" evidence="11">
    <location>
        <position position="536"/>
    </location>
</feature>
<dbReference type="GO" id="GO:0005829">
    <property type="term" value="C:cytosol"/>
    <property type="evidence" value="ECO:0007669"/>
    <property type="project" value="TreeGrafter"/>
</dbReference>
<protein>
    <recommendedName>
        <fullName evidence="11">CTP synthase</fullName>
        <ecNumber evidence="11">6.3.4.2</ecNumber>
    </recommendedName>
    <alternativeName>
        <fullName evidence="11">Cytidine 5'-triphosphate synthase</fullName>
    </alternativeName>
    <alternativeName>
        <fullName evidence="11">Cytidine triphosphate synthetase</fullName>
        <shortName evidence="11">CTP synthetase</shortName>
        <shortName evidence="11">CTPS</shortName>
    </alternativeName>
    <alternativeName>
        <fullName evidence="11">UTP--ammonia ligase</fullName>
    </alternativeName>
</protein>
<comment type="miscellaneous">
    <text evidence="11">CTPSs have evolved a hybrid strategy for distinguishing between UTP and CTP. The overlapping regions of the product feedback inhibitory and substrate sites recognize a common feature in both compounds, the triphosphate moiety. To differentiate isosteric substrate and product pyrimidine rings, an additional pocket far from the expected kinase/ligase catalytic site, specifically recognizes the cytosine and ribose portions of the product inhibitor.</text>
</comment>
<dbReference type="GO" id="GO:0042802">
    <property type="term" value="F:identical protein binding"/>
    <property type="evidence" value="ECO:0007669"/>
    <property type="project" value="TreeGrafter"/>
</dbReference>
<comment type="pathway">
    <text evidence="1 11">Pyrimidine metabolism; CTP biosynthesis via de novo pathway; CTP from UDP: step 2/2.</text>
</comment>
<dbReference type="InterPro" id="IPR017456">
    <property type="entry name" value="CTP_synthase_N"/>
</dbReference>
<feature type="domain" description="CTP synthase N-terminal" evidence="13">
    <location>
        <begin position="32"/>
        <end position="295"/>
    </location>
</feature>
<dbReference type="PANTHER" id="PTHR11550">
    <property type="entry name" value="CTP SYNTHASE"/>
    <property type="match status" value="1"/>
</dbReference>
<keyword evidence="9 11" id="KW-0665">Pyrimidine biosynthesis</keyword>
<feature type="binding site" evidence="11">
    <location>
        <begin position="43"/>
        <end position="48"/>
    </location>
    <ligand>
        <name>ATP</name>
        <dbReference type="ChEBI" id="CHEBI:30616"/>
    </ligand>
</feature>
<feature type="binding site" evidence="11">
    <location>
        <position position="383"/>
    </location>
    <ligand>
        <name>L-glutamine</name>
        <dbReference type="ChEBI" id="CHEBI:58359"/>
    </ligand>
</feature>
<dbReference type="AlphaFoldDB" id="A0A1K2IT34"/>
<evidence type="ECO:0000256" key="9">
    <source>
        <dbReference type="ARBA" id="ARBA00022975"/>
    </source>
</evidence>
<dbReference type="STRING" id="1612149.SAMN05216324_11090"/>